<feature type="transmembrane region" description="Helical" evidence="2">
    <location>
        <begin position="103"/>
        <end position="127"/>
    </location>
</feature>
<accession>A0A923KXZ6</accession>
<feature type="transmembrane region" description="Helical" evidence="2">
    <location>
        <begin position="359"/>
        <end position="377"/>
    </location>
</feature>
<feature type="transmembrane region" description="Helical" evidence="2">
    <location>
        <begin position="749"/>
        <end position="770"/>
    </location>
</feature>
<name>A0A923KXZ6_9FIRM</name>
<dbReference type="PANTHER" id="PTHR38454">
    <property type="entry name" value="INTEGRAL MEMBRANE PROTEIN-RELATED"/>
    <property type="match status" value="1"/>
</dbReference>
<feature type="transmembrane region" description="Helical" evidence="2">
    <location>
        <begin position="230"/>
        <end position="253"/>
    </location>
</feature>
<feature type="transmembrane region" description="Helical" evidence="2">
    <location>
        <begin position="303"/>
        <end position="321"/>
    </location>
</feature>
<evidence type="ECO:0000256" key="1">
    <source>
        <dbReference type="SAM" id="MobiDB-lite"/>
    </source>
</evidence>
<dbReference type="PANTHER" id="PTHR38454:SF1">
    <property type="entry name" value="INTEGRAL MEMBRANE PROTEIN"/>
    <property type="match status" value="1"/>
</dbReference>
<feature type="transmembrane region" description="Helical" evidence="2">
    <location>
        <begin position="333"/>
        <end position="353"/>
    </location>
</feature>
<gene>
    <name evidence="3" type="ORF">H8S23_07185</name>
</gene>
<proteinExistence type="predicted"/>
<sequence length="837" mass="93101">MEHSLQNKPRQRHPALLAFCVSVLAALALFLPFLVIDKGFFLYCGDFNSQQIPFYQYCQQFVKSGGGAFSWATDLGSGFLNTYSFYNLGSPFFWLSCLLPNRWLPYAMVPLLCLKFGVGGLGAYLYMRRYTRSANAALIGSALFTLSGWGVYNIFFNHFIDCMVLFPFLLAALDCYIYDKQRAVLPLAIAVNLLNNYFFFLGEALFLALYFFIKLAAKDYRLSLREFFRLAFEVVLGCLLGCLLIFPAAASLLNNPRTDSYANGYGMLLYGRVQQYFAILRSLFVPPDPPYLPGIYSEATVKWTSMSGYLPLAGMAGVLAWCRARRGSPHRRILAVCLVMALVPILNSSFYAFNSSYYARWYYMPVLLMALATANALEDADVDLVGGIRLAALLTAAFAVFGLVPAKEDDHWKLGVADNAAQFWLTLLLALLGLLIFYCIVTWHRGRRRFAPLMLAAVLGFGVVNGIIHLSIGKFPQWDNDARYKLQNYDVVEQIELPDDRFYRIDTYSCYDNLGLFLDRPCIRCFNSTVTPSILQFYPEVGVKRDVSSKPELELYALRGLLSVEYLLMPADSQADFLAEDAQTGFVFDGLTGDGVYARYRNENAVPMGFTYDYYVLPDAVDKVSKEKRGSLYLRAIGLSEEQAAQYGQGLQPLPEARTGGFSYESYVQDCADRRAAACSSFAATRDGFTASITLDRDNLVFFSVPYDEGFSALVNGEEAEVLNVDGGLIAIPAGAGTNEIVLTLTPKWLPLSSALTAAGVLLYAGYLGFTLLRRRRDGPLPGRFVPLETAACRPSALWDGMEENEQLTLAEESAAPGCPPDADRPEQAPEHPKESE</sequence>
<dbReference type="Pfam" id="PF09586">
    <property type="entry name" value="YfhO"/>
    <property type="match status" value="2"/>
</dbReference>
<dbReference type="RefSeq" id="WP_186887650.1">
    <property type="nucleotide sequence ID" value="NZ_JACONZ010000002.1"/>
</dbReference>
<reference evidence="3" key="1">
    <citation type="submission" date="2020-08" db="EMBL/GenBank/DDBJ databases">
        <title>Genome public.</title>
        <authorList>
            <person name="Liu C."/>
            <person name="Sun Q."/>
        </authorList>
    </citation>
    <scope>NUCLEOTIDE SEQUENCE</scope>
    <source>
        <strain evidence="3">BX8</strain>
    </source>
</reference>
<keyword evidence="2" id="KW-0472">Membrane</keyword>
<dbReference type="Proteomes" id="UP000659630">
    <property type="component" value="Unassembled WGS sequence"/>
</dbReference>
<feature type="region of interest" description="Disordered" evidence="1">
    <location>
        <begin position="803"/>
        <end position="837"/>
    </location>
</feature>
<feature type="transmembrane region" description="Helical" evidence="2">
    <location>
        <begin position="453"/>
        <end position="472"/>
    </location>
</feature>
<dbReference type="AlphaFoldDB" id="A0A923KXZ6"/>
<feature type="transmembrane region" description="Helical" evidence="2">
    <location>
        <begin position="184"/>
        <end position="210"/>
    </location>
</feature>
<keyword evidence="4" id="KW-1185">Reference proteome</keyword>
<feature type="transmembrane region" description="Helical" evidence="2">
    <location>
        <begin position="423"/>
        <end position="441"/>
    </location>
</feature>
<keyword evidence="2" id="KW-1133">Transmembrane helix</keyword>
<dbReference type="InterPro" id="IPR018580">
    <property type="entry name" value="Uncharacterised_YfhO"/>
</dbReference>
<feature type="transmembrane region" description="Helical" evidence="2">
    <location>
        <begin position="134"/>
        <end position="152"/>
    </location>
</feature>
<feature type="transmembrane region" description="Helical" evidence="2">
    <location>
        <begin position="384"/>
        <end position="403"/>
    </location>
</feature>
<protein>
    <submittedName>
        <fullName evidence="3">YfhO family protein</fullName>
    </submittedName>
</protein>
<feature type="compositionally biased region" description="Basic and acidic residues" evidence="1">
    <location>
        <begin position="822"/>
        <end position="837"/>
    </location>
</feature>
<comment type="caution">
    <text evidence="3">The sequence shown here is derived from an EMBL/GenBank/DDBJ whole genome shotgun (WGS) entry which is preliminary data.</text>
</comment>
<organism evidence="3 4">
    <name type="scientific">Anaerofilum hominis</name>
    <dbReference type="NCBI Taxonomy" id="2763016"/>
    <lineage>
        <taxon>Bacteria</taxon>
        <taxon>Bacillati</taxon>
        <taxon>Bacillota</taxon>
        <taxon>Clostridia</taxon>
        <taxon>Eubacteriales</taxon>
        <taxon>Oscillospiraceae</taxon>
        <taxon>Anaerofilum</taxon>
    </lineage>
</organism>
<evidence type="ECO:0000313" key="4">
    <source>
        <dbReference type="Proteomes" id="UP000659630"/>
    </source>
</evidence>
<evidence type="ECO:0000256" key="2">
    <source>
        <dbReference type="SAM" id="Phobius"/>
    </source>
</evidence>
<dbReference type="EMBL" id="JACONZ010000002">
    <property type="protein sequence ID" value="MBC5581289.1"/>
    <property type="molecule type" value="Genomic_DNA"/>
</dbReference>
<feature type="transmembrane region" description="Helical" evidence="2">
    <location>
        <begin position="15"/>
        <end position="36"/>
    </location>
</feature>
<keyword evidence="2" id="KW-0812">Transmembrane</keyword>
<evidence type="ECO:0000313" key="3">
    <source>
        <dbReference type="EMBL" id="MBC5581289.1"/>
    </source>
</evidence>